<dbReference type="EC" id="2.7.7.7" evidence="1"/>
<dbReference type="AlphaFoldDB" id="A0A0F4QWY2"/>
<dbReference type="GO" id="GO:0003887">
    <property type="term" value="F:DNA-directed DNA polymerase activity"/>
    <property type="evidence" value="ECO:0007669"/>
    <property type="project" value="UniProtKB-KW"/>
</dbReference>
<dbReference type="GO" id="GO:0009360">
    <property type="term" value="C:DNA polymerase III complex"/>
    <property type="evidence" value="ECO:0007669"/>
    <property type="project" value="TreeGrafter"/>
</dbReference>
<evidence type="ECO:0000256" key="2">
    <source>
        <dbReference type="ARBA" id="ARBA00022932"/>
    </source>
</evidence>
<dbReference type="GO" id="GO:0008408">
    <property type="term" value="F:3'-5' exonuclease activity"/>
    <property type="evidence" value="ECO:0007669"/>
    <property type="project" value="InterPro"/>
</dbReference>
<proteinExistence type="predicted"/>
<comment type="caution">
    <text evidence="4">The sequence shown here is derived from an EMBL/GenBank/DDBJ whole genome shotgun (WGS) entry which is preliminary data.</text>
</comment>
<dbReference type="InterPro" id="IPR050238">
    <property type="entry name" value="DNA_Rep/Repair_Clamp_Loader"/>
</dbReference>
<sequence>MYPWLESVFTQLQTSYQQQRFHHAQMLYGMAGVGKLEFAHTLAAALLCKQAGTSLVACGQCKSCLLLEADNHPDKLLIAAESQSISVDAIRSLNDFIFHSAQQGGNKVVVIDGIEKLTESAANALLKTLEEPAKGRYLLLLCNDTARVTATVLSRCNKMNVAVVDGRGVEQWLAEQGVHTGQYPWVSQFISQPLLLLRWAQAQQLGDIDALWQQAQRLGEGVNSDTLSKALQADTSLVKIFCGFAVAAINAKMASGQLDFIKAQAAITSVRRFSVDQQTVLGLNLALSLSRLCYQLQQTLR</sequence>
<dbReference type="Gene3D" id="3.40.50.300">
    <property type="entry name" value="P-loop containing nucleotide triphosphate hydrolases"/>
    <property type="match status" value="1"/>
</dbReference>
<dbReference type="PANTHER" id="PTHR11669">
    <property type="entry name" value="REPLICATION FACTOR C / DNA POLYMERASE III GAMMA-TAU SUBUNIT"/>
    <property type="match status" value="1"/>
</dbReference>
<reference evidence="4 5" key="1">
    <citation type="journal article" date="2015" name="BMC Genomics">
        <title>Genome mining reveals unlocked bioactive potential of marine Gram-negative bacteria.</title>
        <authorList>
            <person name="Machado H."/>
            <person name="Sonnenschein E.C."/>
            <person name="Melchiorsen J."/>
            <person name="Gram L."/>
        </authorList>
    </citation>
    <scope>NUCLEOTIDE SEQUENCE [LARGE SCALE GENOMIC DNA]</scope>
    <source>
        <strain evidence="4 5">S2471</strain>
    </source>
</reference>
<protein>
    <recommendedName>
        <fullName evidence="1">DNA-directed DNA polymerase</fullName>
        <ecNumber evidence="1">2.7.7.7</ecNumber>
    </recommendedName>
</protein>
<keyword evidence="2" id="KW-0808">Transferase</keyword>
<evidence type="ECO:0000313" key="5">
    <source>
        <dbReference type="Proteomes" id="UP000033452"/>
    </source>
</evidence>
<organism evidence="4 5">
    <name type="scientific">Pseudoalteromonas rubra</name>
    <dbReference type="NCBI Taxonomy" id="43658"/>
    <lineage>
        <taxon>Bacteria</taxon>
        <taxon>Pseudomonadati</taxon>
        <taxon>Pseudomonadota</taxon>
        <taxon>Gammaproteobacteria</taxon>
        <taxon>Alteromonadales</taxon>
        <taxon>Pseudoalteromonadaceae</taxon>
        <taxon>Pseudoalteromonas</taxon>
    </lineage>
</organism>
<keyword evidence="5" id="KW-1185">Reference proteome</keyword>
<accession>A0A0F4QWY2</accession>
<dbReference type="SUPFAM" id="SSF52540">
    <property type="entry name" value="P-loop containing nucleoside triphosphate hydrolases"/>
    <property type="match status" value="1"/>
</dbReference>
<keyword evidence="2" id="KW-0548">Nucleotidyltransferase</keyword>
<dbReference type="EMBL" id="JXYA01000007">
    <property type="protein sequence ID" value="KJZ11775.1"/>
    <property type="molecule type" value="Genomic_DNA"/>
</dbReference>
<dbReference type="PANTHER" id="PTHR11669:SF8">
    <property type="entry name" value="DNA POLYMERASE III SUBUNIT DELTA"/>
    <property type="match status" value="1"/>
</dbReference>
<evidence type="ECO:0000256" key="3">
    <source>
        <dbReference type="ARBA" id="ARBA00049244"/>
    </source>
</evidence>
<comment type="catalytic activity">
    <reaction evidence="3">
        <text>DNA(n) + a 2'-deoxyribonucleoside 5'-triphosphate = DNA(n+1) + diphosphate</text>
        <dbReference type="Rhea" id="RHEA:22508"/>
        <dbReference type="Rhea" id="RHEA-COMP:17339"/>
        <dbReference type="Rhea" id="RHEA-COMP:17340"/>
        <dbReference type="ChEBI" id="CHEBI:33019"/>
        <dbReference type="ChEBI" id="CHEBI:61560"/>
        <dbReference type="ChEBI" id="CHEBI:173112"/>
        <dbReference type="EC" id="2.7.7.7"/>
    </reaction>
</comment>
<keyword evidence="2" id="KW-0239">DNA-directed DNA polymerase</keyword>
<name>A0A0F4QWY2_9GAMM</name>
<dbReference type="RefSeq" id="WP_046003736.1">
    <property type="nucleotide sequence ID" value="NZ_JXYA01000007.1"/>
</dbReference>
<dbReference type="Proteomes" id="UP000033452">
    <property type="component" value="Unassembled WGS sequence"/>
</dbReference>
<dbReference type="PATRIC" id="fig|43658.5.peg.894"/>
<dbReference type="InterPro" id="IPR004622">
    <property type="entry name" value="DNA_pol_HolB"/>
</dbReference>
<evidence type="ECO:0000313" key="4">
    <source>
        <dbReference type="EMBL" id="KJZ11775.1"/>
    </source>
</evidence>
<dbReference type="NCBIfam" id="TIGR00678">
    <property type="entry name" value="holB"/>
    <property type="match status" value="1"/>
</dbReference>
<evidence type="ECO:0000256" key="1">
    <source>
        <dbReference type="ARBA" id="ARBA00012417"/>
    </source>
</evidence>
<dbReference type="Pfam" id="PF13177">
    <property type="entry name" value="DNA_pol3_delta2"/>
    <property type="match status" value="1"/>
</dbReference>
<dbReference type="GO" id="GO:0006261">
    <property type="term" value="P:DNA-templated DNA replication"/>
    <property type="evidence" value="ECO:0007669"/>
    <property type="project" value="TreeGrafter"/>
</dbReference>
<gene>
    <name evidence="4" type="ORF">TW77_04275</name>
</gene>
<dbReference type="InterPro" id="IPR027417">
    <property type="entry name" value="P-loop_NTPase"/>
</dbReference>
<dbReference type="OrthoDB" id="9811073at2"/>